<evidence type="ECO:0000256" key="1">
    <source>
        <dbReference type="SAM" id="Phobius"/>
    </source>
</evidence>
<dbReference type="GeneID" id="55626626"/>
<name>A0A6B9SR95_9CAUD</name>
<keyword evidence="1" id="KW-0472">Membrane</keyword>
<keyword evidence="3" id="KW-1185">Reference proteome</keyword>
<dbReference type="RefSeq" id="YP_009855885.1">
    <property type="nucleotide sequence ID" value="NC_048848.1"/>
</dbReference>
<organism evidence="2 3">
    <name type="scientific">Butyrivibrio phage Arawn</name>
    <dbReference type="NCBI Taxonomy" id="2724180"/>
    <lineage>
        <taxon>Viruses</taxon>
        <taxon>Duplodnaviria</taxon>
        <taxon>Heunggongvirae</taxon>
        <taxon>Uroviricota</taxon>
        <taxon>Caudoviricetes</taxon>
        <taxon>Arawnvirus</taxon>
        <taxon>Arawnvirus arawn</taxon>
    </lineage>
</organism>
<protein>
    <submittedName>
        <fullName evidence="2">Uncharacterized protein</fullName>
    </submittedName>
</protein>
<reference evidence="2 3" key="1">
    <citation type="submission" date="2019-12" db="EMBL/GenBank/DDBJ databases">
        <title>The Isolation and Genome Sequencing of Six Novel Lytic Bacteriophages from the Rumen Active Against Butyrivibrio fibrisolvens.</title>
        <authorList>
            <person name="Friedersdorff J.C.A."/>
            <person name="Kingston-Smith A.H."/>
            <person name="Pachebat J.A."/>
            <person name="Rooke D."/>
            <person name="Creevey C.J."/>
        </authorList>
    </citation>
    <scope>NUCLEOTIDE SEQUENCE [LARGE SCALE GENOMIC DNA]</scope>
</reference>
<keyword evidence="1" id="KW-1133">Transmembrane helix</keyword>
<accession>A0A6B9SR95</accession>
<feature type="transmembrane region" description="Helical" evidence="1">
    <location>
        <begin position="6"/>
        <end position="25"/>
    </location>
</feature>
<evidence type="ECO:0000313" key="3">
    <source>
        <dbReference type="Proteomes" id="UP000464519"/>
    </source>
</evidence>
<sequence length="47" mass="4933">MSETFITISAAVVAALLMAAGVAVYKAGRQQAAEDEGRHLRERGGKT</sequence>
<proteinExistence type="predicted"/>
<evidence type="ECO:0000313" key="2">
    <source>
        <dbReference type="EMBL" id="QHJ73593.1"/>
    </source>
</evidence>
<dbReference type="Proteomes" id="UP000464519">
    <property type="component" value="Segment"/>
</dbReference>
<keyword evidence="1" id="KW-0812">Transmembrane</keyword>
<dbReference type="EMBL" id="MN882550">
    <property type="protein sequence ID" value="QHJ73593.1"/>
    <property type="molecule type" value="Genomic_DNA"/>
</dbReference>